<dbReference type="PATRIC" id="fig|1107311.5.peg.1615"/>
<dbReference type="STRING" id="1107311.Q767_15450"/>
<dbReference type="eggNOG" id="COG4886">
    <property type="taxonomic scope" value="Bacteria"/>
</dbReference>
<keyword evidence="1" id="KW-0732">Signal</keyword>
<comment type="caution">
    <text evidence="2">The sequence shown here is derived from an EMBL/GenBank/DDBJ whole genome shotgun (WGS) entry which is preliminary data.</text>
</comment>
<organism evidence="2 3">
    <name type="scientific">Flavobacterium enshiense DK69</name>
    <dbReference type="NCBI Taxonomy" id="1107311"/>
    <lineage>
        <taxon>Bacteria</taxon>
        <taxon>Pseudomonadati</taxon>
        <taxon>Bacteroidota</taxon>
        <taxon>Flavobacteriia</taxon>
        <taxon>Flavobacteriales</taxon>
        <taxon>Flavobacteriaceae</taxon>
        <taxon>Flavobacterium</taxon>
    </lineage>
</organism>
<evidence type="ECO:0000313" key="2">
    <source>
        <dbReference type="EMBL" id="KGO92790.1"/>
    </source>
</evidence>
<reference evidence="2 3" key="2">
    <citation type="journal article" date="2015" name="Stand. Genomic Sci.">
        <title>High quality draft genomic sequence of Flavobacterium enshiense DK69(T) and comparison among Flavobacterium genomes.</title>
        <authorList>
            <person name="Zeng Z."/>
            <person name="Chen C."/>
            <person name="Du H."/>
            <person name="Wang G."/>
            <person name="Li M."/>
        </authorList>
    </citation>
    <scope>NUCLEOTIDE SEQUENCE [LARGE SCALE GENOMIC DNA]</scope>
    <source>
        <strain evidence="2 3">DK69</strain>
    </source>
</reference>
<dbReference type="AlphaFoldDB" id="A0A0A2MX46"/>
<gene>
    <name evidence="2" type="ORF">Q767_15450</name>
</gene>
<dbReference type="Proteomes" id="UP000030149">
    <property type="component" value="Unassembled WGS sequence"/>
</dbReference>
<evidence type="ECO:0000313" key="3">
    <source>
        <dbReference type="Proteomes" id="UP000030149"/>
    </source>
</evidence>
<proteinExistence type="predicted"/>
<feature type="non-terminal residue" evidence="2">
    <location>
        <position position="105"/>
    </location>
</feature>
<feature type="chain" id="PRO_5001992844" evidence="1">
    <location>
        <begin position="20"/>
        <end position="105"/>
    </location>
</feature>
<dbReference type="Gene3D" id="3.80.10.10">
    <property type="entry name" value="Ribonuclease Inhibitor"/>
    <property type="match status" value="1"/>
</dbReference>
<evidence type="ECO:0000256" key="1">
    <source>
        <dbReference type="SAM" id="SignalP"/>
    </source>
</evidence>
<accession>A0A0A2MX46</accession>
<feature type="signal peptide" evidence="1">
    <location>
        <begin position="1"/>
        <end position="19"/>
    </location>
</feature>
<reference evidence="3" key="1">
    <citation type="submission" date="2013-09" db="EMBL/GenBank/DDBJ databases">
        <authorList>
            <person name="Zeng Z."/>
            <person name="Chen C."/>
        </authorList>
    </citation>
    <scope>NUCLEOTIDE SEQUENCE [LARGE SCALE GENOMIC DNA]</scope>
    <source>
        <strain evidence="3">DK69</strain>
    </source>
</reference>
<protein>
    <submittedName>
        <fullName evidence="2">Uncharacterized protein</fullName>
    </submittedName>
</protein>
<sequence>MKKLYFLLMAFCLFTSVNAQIINFPDANFKARLMLSGTGPIIAKNLSGVSFKIDANNNGEIEVSEAQQVSYLNLNCNCYPNQIINSISGISNFINLNTLQCANHN</sequence>
<dbReference type="InterPro" id="IPR032675">
    <property type="entry name" value="LRR_dom_sf"/>
</dbReference>
<name>A0A0A2MX46_9FLAO</name>
<keyword evidence="3" id="KW-1185">Reference proteome</keyword>
<dbReference type="EMBL" id="JRLZ01000024">
    <property type="protein sequence ID" value="KGO92790.1"/>
    <property type="molecule type" value="Genomic_DNA"/>
</dbReference>